<evidence type="ECO:0000256" key="10">
    <source>
        <dbReference type="ARBA" id="ARBA00048586"/>
    </source>
</evidence>
<comment type="catalytic activity">
    <reaction evidence="10 11">
        <text>a CDP-1,2-diacyl-sn-glycerol + sn-glycerol 3-phosphate = a 1,2-diacyl-sn-glycero-3-phospho-(1'-sn-glycero-3'-phosphate) + CMP + H(+)</text>
        <dbReference type="Rhea" id="RHEA:12593"/>
        <dbReference type="ChEBI" id="CHEBI:15378"/>
        <dbReference type="ChEBI" id="CHEBI:57597"/>
        <dbReference type="ChEBI" id="CHEBI:58332"/>
        <dbReference type="ChEBI" id="CHEBI:60110"/>
        <dbReference type="ChEBI" id="CHEBI:60377"/>
        <dbReference type="EC" id="2.7.8.5"/>
    </reaction>
</comment>
<dbReference type="AlphaFoldDB" id="A0AAV7JZB9"/>
<keyword evidence="14" id="KW-1185">Reference proteome</keyword>
<proteinExistence type="inferred from homology"/>
<keyword evidence="7 11" id="KW-0443">Lipid metabolism</keyword>
<reference evidence="13 14" key="1">
    <citation type="journal article" date="2023" name="BMC Biol.">
        <title>The compact genome of the sponge Oopsacas minuta (Hexactinellida) is lacking key metazoan core genes.</title>
        <authorList>
            <person name="Santini S."/>
            <person name="Schenkelaars Q."/>
            <person name="Jourda C."/>
            <person name="Duchesne M."/>
            <person name="Belahbib H."/>
            <person name="Rocher C."/>
            <person name="Selva M."/>
            <person name="Riesgo A."/>
            <person name="Vervoort M."/>
            <person name="Leys S.P."/>
            <person name="Kodjabachian L."/>
            <person name="Le Bivic A."/>
            <person name="Borchiellini C."/>
            <person name="Claverie J.M."/>
            <person name="Renard E."/>
        </authorList>
    </citation>
    <scope>NUCLEOTIDE SEQUENCE [LARGE SCALE GENOMIC DNA]</scope>
    <source>
        <strain evidence="13">SPO-2</strain>
    </source>
</reference>
<comment type="similarity">
    <text evidence="3 11">Belongs to the CDP-alcohol phosphatidyltransferase class-II family.</text>
</comment>
<keyword evidence="8 11" id="KW-0594">Phospholipid biosynthesis</keyword>
<accession>A0AAV7JZB9</accession>
<dbReference type="PANTHER" id="PTHR12586">
    <property type="entry name" value="CDP-DIACYLGLYCEROL--SERINE O-PHOSPHATIDYLTRANSFERASE"/>
    <property type="match status" value="1"/>
</dbReference>
<dbReference type="PROSITE" id="PS50035">
    <property type="entry name" value="PLD"/>
    <property type="match status" value="1"/>
</dbReference>
<keyword evidence="9 11" id="KW-1208">Phospholipid metabolism</keyword>
<dbReference type="Proteomes" id="UP001165289">
    <property type="component" value="Unassembled WGS sequence"/>
</dbReference>
<evidence type="ECO:0000256" key="9">
    <source>
        <dbReference type="ARBA" id="ARBA00023264"/>
    </source>
</evidence>
<keyword evidence="11" id="KW-0496">Mitochondrion</keyword>
<comment type="subcellular location">
    <subcellularLocation>
        <location evidence="11">Mitochondrion</location>
    </subcellularLocation>
</comment>
<feature type="domain" description="PLD phosphodiesterase" evidence="12">
    <location>
        <begin position="136"/>
        <end position="162"/>
    </location>
</feature>
<keyword evidence="4 11" id="KW-0444">Lipid biosynthesis</keyword>
<sequence length="443" mass="51206">MTIDLNTTSWLHKNCPGFYVKGDNIEIINSPQQFYRSLLHKIQTSNHRITISSLYIGTGNLEEELVNAIDKRMCEKLHLKVCILLDRLRGTRGDPNSLMLLLPLIKKHKNRLQLSLYTTPILRDYKLYMPQRLNEGLGVQHIKAYIFDNDIIISGCNLSELYFTHRQDRYILLQNAPNLIQYIDDVVKTVCLHSEQVTGKLGNVSKNNALISQTLGKAVKKLISKYTVTPNGLESDTIIYPTIQMFQHGIIQDLTATRDLFMNTNSTDSVYISSGYFNMPDLFTDTFTLSKAKFHVLAASEQANGFYKAQGLSRYIPTMYLQLSNQFLELIKDSNKHIKYYEFQKENWSFHAKGIWYYKNGDDFPFLTLIGSPNYGYRSVWRDLELQFFIQTNNNSLKRKLDTECKSLYHPSTTAEISSKVIRRDRHVATYVKLATKLLRGFL</sequence>
<evidence type="ECO:0000256" key="4">
    <source>
        <dbReference type="ARBA" id="ARBA00022516"/>
    </source>
</evidence>
<evidence type="ECO:0000313" key="14">
    <source>
        <dbReference type="Proteomes" id="UP001165289"/>
    </source>
</evidence>
<keyword evidence="6" id="KW-0677">Repeat</keyword>
<dbReference type="EMBL" id="JAKMXF010000222">
    <property type="protein sequence ID" value="KAI6654302.1"/>
    <property type="molecule type" value="Genomic_DNA"/>
</dbReference>
<dbReference type="GO" id="GO:0005524">
    <property type="term" value="F:ATP binding"/>
    <property type="evidence" value="ECO:0007669"/>
    <property type="project" value="UniProtKB-KW"/>
</dbReference>
<comment type="caution">
    <text evidence="13">The sequence shown here is derived from an EMBL/GenBank/DDBJ whole genome shotgun (WGS) entry which is preliminary data.</text>
</comment>
<keyword evidence="11" id="KW-0067">ATP-binding</keyword>
<dbReference type="InterPro" id="IPR016270">
    <property type="entry name" value="PGS1"/>
</dbReference>
<keyword evidence="5 11" id="KW-0808">Transferase</keyword>
<evidence type="ECO:0000313" key="13">
    <source>
        <dbReference type="EMBL" id="KAI6654302.1"/>
    </source>
</evidence>
<evidence type="ECO:0000256" key="5">
    <source>
        <dbReference type="ARBA" id="ARBA00022679"/>
    </source>
</evidence>
<evidence type="ECO:0000256" key="1">
    <source>
        <dbReference type="ARBA" id="ARBA00003537"/>
    </source>
</evidence>
<evidence type="ECO:0000256" key="7">
    <source>
        <dbReference type="ARBA" id="ARBA00023098"/>
    </source>
</evidence>
<comment type="function">
    <text evidence="1 11">Functions in the biosynthesis of the anionic phospholipids phosphatidylglycerol and cardiolipin.</text>
</comment>
<protein>
    <recommendedName>
        <fullName evidence="11">CDP-diacylglycerol--glycerol-3-phosphate 3-phosphatidyltransferase</fullName>
        <ecNumber evidence="11">2.7.8.5</ecNumber>
    </recommendedName>
</protein>
<evidence type="ECO:0000256" key="8">
    <source>
        <dbReference type="ARBA" id="ARBA00023209"/>
    </source>
</evidence>
<dbReference type="Gene3D" id="3.30.870.10">
    <property type="entry name" value="Endonuclease Chain A"/>
    <property type="match status" value="2"/>
</dbReference>
<dbReference type="EC" id="2.7.8.5" evidence="11"/>
<evidence type="ECO:0000256" key="6">
    <source>
        <dbReference type="ARBA" id="ARBA00022737"/>
    </source>
</evidence>
<name>A0AAV7JZB9_9METZ</name>
<dbReference type="GO" id="GO:0032049">
    <property type="term" value="P:cardiolipin biosynthetic process"/>
    <property type="evidence" value="ECO:0007669"/>
    <property type="project" value="InterPro"/>
</dbReference>
<evidence type="ECO:0000256" key="3">
    <source>
        <dbReference type="ARBA" id="ARBA00010682"/>
    </source>
</evidence>
<evidence type="ECO:0000256" key="2">
    <source>
        <dbReference type="ARBA" id="ARBA00005042"/>
    </source>
</evidence>
<dbReference type="PANTHER" id="PTHR12586:SF1">
    <property type="entry name" value="CDP-DIACYLGLYCEROL--GLYCEROL-3-PHOSPHATE 3-PHOSPHATIDYLTRANSFERASE, MITOCHONDRIAL"/>
    <property type="match status" value="1"/>
</dbReference>
<dbReference type="GO" id="GO:0005739">
    <property type="term" value="C:mitochondrion"/>
    <property type="evidence" value="ECO:0007669"/>
    <property type="project" value="UniProtKB-SubCell"/>
</dbReference>
<dbReference type="CDD" id="cd09137">
    <property type="entry name" value="PLDc_PGS1_euk_2"/>
    <property type="match status" value="1"/>
</dbReference>
<dbReference type="PIRSF" id="PIRSF000850">
    <property type="entry name" value="Phospholipase_D_PSS"/>
    <property type="match status" value="1"/>
</dbReference>
<organism evidence="13 14">
    <name type="scientific">Oopsacas minuta</name>
    <dbReference type="NCBI Taxonomy" id="111878"/>
    <lineage>
        <taxon>Eukaryota</taxon>
        <taxon>Metazoa</taxon>
        <taxon>Porifera</taxon>
        <taxon>Hexactinellida</taxon>
        <taxon>Hexasterophora</taxon>
        <taxon>Lyssacinosida</taxon>
        <taxon>Leucopsacidae</taxon>
        <taxon>Oopsacas</taxon>
    </lineage>
</organism>
<dbReference type="InterPro" id="IPR001736">
    <property type="entry name" value="PLipase_D/transphosphatidylase"/>
</dbReference>
<evidence type="ECO:0000259" key="12">
    <source>
        <dbReference type="PROSITE" id="PS50035"/>
    </source>
</evidence>
<dbReference type="GO" id="GO:0008444">
    <property type="term" value="F:CDP-diacylglycerol-glycerol-3-phosphate 3-phosphatidyltransferase activity"/>
    <property type="evidence" value="ECO:0007669"/>
    <property type="project" value="UniProtKB-EC"/>
</dbReference>
<keyword evidence="11" id="KW-0547">Nucleotide-binding</keyword>
<evidence type="ECO:0000256" key="11">
    <source>
        <dbReference type="RuleBase" id="RU365024"/>
    </source>
</evidence>
<comment type="pathway">
    <text evidence="2 11">Phospholipid metabolism; phosphatidylglycerol biosynthesis; phosphatidylglycerol from CDP-diacylglycerol: step 1/2.</text>
</comment>
<dbReference type="SUPFAM" id="SSF56024">
    <property type="entry name" value="Phospholipase D/nuclease"/>
    <property type="match status" value="1"/>
</dbReference>
<gene>
    <name evidence="13" type="ORF">LOD99_700</name>
</gene>
<dbReference type="CDD" id="cd09135">
    <property type="entry name" value="PLDc_PGS1_euk_1"/>
    <property type="match status" value="1"/>
</dbReference>